<evidence type="ECO:0000313" key="1">
    <source>
        <dbReference type="EMBL" id="KKR71055.1"/>
    </source>
</evidence>
<dbReference type="Proteomes" id="UP000034664">
    <property type="component" value="Unassembled WGS sequence"/>
</dbReference>
<organism evidence="1 2">
    <name type="scientific">Candidatus Roizmanbacteria bacterium GW2011_GWB1_40_7</name>
    <dbReference type="NCBI Taxonomy" id="1618482"/>
    <lineage>
        <taxon>Bacteria</taxon>
        <taxon>Candidatus Roizmaniibacteriota</taxon>
    </lineage>
</organism>
<comment type="caution">
    <text evidence="1">The sequence shown here is derived from an EMBL/GenBank/DDBJ whole genome shotgun (WGS) entry which is preliminary data.</text>
</comment>
<protein>
    <submittedName>
        <fullName evidence="1">Uncharacterized protein</fullName>
    </submittedName>
</protein>
<gene>
    <name evidence="1" type="ORF">UU14_C0037G0024</name>
</gene>
<sequence length="74" mass="8470">MTIHSQEVLETVLKPFYEHNFNWVIVMGQKRLITELRNYSVFSSNFVIASVAKQSLEIATPAFCGITMTKLLSF</sequence>
<proteinExistence type="predicted"/>
<reference evidence="1 2" key="1">
    <citation type="journal article" date="2015" name="Nature">
        <title>rRNA introns, odd ribosomes, and small enigmatic genomes across a large radiation of phyla.</title>
        <authorList>
            <person name="Brown C.T."/>
            <person name="Hug L.A."/>
            <person name="Thomas B.C."/>
            <person name="Sharon I."/>
            <person name="Castelle C.J."/>
            <person name="Singh A."/>
            <person name="Wilkins M.J."/>
            <person name="Williams K.H."/>
            <person name="Banfield J.F."/>
        </authorList>
    </citation>
    <scope>NUCLEOTIDE SEQUENCE [LARGE SCALE GENOMIC DNA]</scope>
</reference>
<dbReference type="AlphaFoldDB" id="A0A0G0VG60"/>
<name>A0A0G0VG60_9BACT</name>
<dbReference type="EMBL" id="LBZM01000037">
    <property type="protein sequence ID" value="KKR71055.1"/>
    <property type="molecule type" value="Genomic_DNA"/>
</dbReference>
<evidence type="ECO:0000313" key="2">
    <source>
        <dbReference type="Proteomes" id="UP000034664"/>
    </source>
</evidence>
<accession>A0A0G0VG60</accession>